<sequence>MSSISTVTEDWHHISSEQSSSTRRRFTSFSSPPSSCAYELSAVLEVLEVSHSDFDDSSRMARMQKKVNWLESLLRFVQTDTTEVATYVESTNIGTTIFICSDTGDELVLADLLENLSSVFSPSKHYNCDSLKSKYDKIFYSYLSKSCFSAIALHLKEASSSIPLKMITLQNIVLNFDFNAWKTITQYNRKGDAILMSGTEIENPDLCNVNVSERVNTVIYEFSSSVDIVLEYQTPDLLQSICFNAYILTRSSIFRQVLDSRSIQCGTEERSNLWDTLVSLADYHLAVMRMVYVLEKQIVPFPIKVSSITELASKLVVLPDKLIRDLKLNKFSKPLLRTQIDIQKNSAKLKDWRTAVRSTSSTSFPVQKEIGDYIDLKFPQVISRQHKHPEKLLLDVLHVFRRSPGIIACSAPACVGCQLYSANLRKGSARVWKFSKNTYRFGACPPGANVEANTSLLSTMTSHVRDCFIHTPHFIYTP</sequence>
<dbReference type="Proteomes" id="UP000095023">
    <property type="component" value="Unassembled WGS sequence"/>
</dbReference>
<protein>
    <submittedName>
        <fullName evidence="1">Uncharacterized protein</fullName>
    </submittedName>
</protein>
<evidence type="ECO:0000313" key="1">
    <source>
        <dbReference type="EMBL" id="ODV89144.1"/>
    </source>
</evidence>
<organism evidence="1 2">
    <name type="scientific">Tortispora caseinolytica NRRL Y-17796</name>
    <dbReference type="NCBI Taxonomy" id="767744"/>
    <lineage>
        <taxon>Eukaryota</taxon>
        <taxon>Fungi</taxon>
        <taxon>Dikarya</taxon>
        <taxon>Ascomycota</taxon>
        <taxon>Saccharomycotina</taxon>
        <taxon>Trigonopsidomycetes</taxon>
        <taxon>Trigonopsidales</taxon>
        <taxon>Trigonopsidaceae</taxon>
        <taxon>Tortispora</taxon>
    </lineage>
</organism>
<name>A0A1E4TBL6_9ASCO</name>
<proteinExistence type="predicted"/>
<evidence type="ECO:0000313" key="2">
    <source>
        <dbReference type="Proteomes" id="UP000095023"/>
    </source>
</evidence>
<accession>A0A1E4TBL6</accession>
<gene>
    <name evidence="1" type="ORF">CANCADRAFT_45604</name>
</gene>
<keyword evidence="2" id="KW-1185">Reference proteome</keyword>
<dbReference type="EMBL" id="KV453843">
    <property type="protein sequence ID" value="ODV89144.1"/>
    <property type="molecule type" value="Genomic_DNA"/>
</dbReference>
<dbReference type="AlphaFoldDB" id="A0A1E4TBL6"/>
<reference evidence="2" key="1">
    <citation type="submission" date="2016-02" db="EMBL/GenBank/DDBJ databases">
        <title>Comparative genomics of biotechnologically important yeasts.</title>
        <authorList>
            <consortium name="DOE Joint Genome Institute"/>
            <person name="Riley R."/>
            <person name="Haridas S."/>
            <person name="Wolfe K.H."/>
            <person name="Lopes M.R."/>
            <person name="Hittinger C.T."/>
            <person name="Goker M."/>
            <person name="Salamov A."/>
            <person name="Wisecaver J."/>
            <person name="Long T.M."/>
            <person name="Aerts A.L."/>
            <person name="Barry K."/>
            <person name="Choi C."/>
            <person name="Clum A."/>
            <person name="Coughlan A.Y."/>
            <person name="Deshpande S."/>
            <person name="Douglass A.P."/>
            <person name="Hanson S.J."/>
            <person name="Klenk H.-P."/>
            <person name="Labutti K."/>
            <person name="Lapidus A."/>
            <person name="Lindquist E."/>
            <person name="Lipzen A."/>
            <person name="Meier-Kolthoff J.P."/>
            <person name="Ohm R.A."/>
            <person name="Otillar R.P."/>
            <person name="Pangilinan J."/>
            <person name="Peng Y."/>
            <person name="Rokas A."/>
            <person name="Rosa C.A."/>
            <person name="Scheuner C."/>
            <person name="Sibirny A.A."/>
            <person name="Slot J.C."/>
            <person name="Stielow J.B."/>
            <person name="Sun H."/>
            <person name="Kurtzman C.P."/>
            <person name="Blackwell M."/>
            <person name="Jeffries T.W."/>
            <person name="Grigoriev I.V."/>
        </authorList>
    </citation>
    <scope>NUCLEOTIDE SEQUENCE [LARGE SCALE GENOMIC DNA]</scope>
    <source>
        <strain evidence="2">NRRL Y-17796</strain>
    </source>
</reference>